<reference evidence="1 2" key="1">
    <citation type="submission" date="2018-08" db="EMBL/GenBank/DDBJ databases">
        <title>A genome reference for cultivated species of the human gut microbiota.</title>
        <authorList>
            <person name="Zou Y."/>
            <person name="Xue W."/>
            <person name="Luo G."/>
        </authorList>
    </citation>
    <scope>NUCLEOTIDE SEQUENCE [LARGE SCALE GENOMIC DNA]</scope>
    <source>
        <strain evidence="1 2">AF18-46</strain>
    </source>
</reference>
<sequence>MRKIFTFLSVLFIAVTVYIVYGTFQSAQKFEEGSIQNANRANALSQQIADAQALQQETSSEEYTKLETMFNAGNAVAQAQTQALQDQTDVISPELQSAMETYITAGDNGNFMSVWYPIDGAYTWSFAPTFIFSGSSQKVIWTLSDGTNMLAWVQGYYDVSTNHFSNLVLNYSQYGNPNGRELKGSSVEAWY</sequence>
<dbReference type="EMBL" id="QRWX01000002">
    <property type="protein sequence ID" value="RGT56404.1"/>
    <property type="molecule type" value="Genomic_DNA"/>
</dbReference>
<protein>
    <submittedName>
        <fullName evidence="1">Uncharacterized protein</fullName>
    </submittedName>
</protein>
<dbReference type="RefSeq" id="WP_118764875.1">
    <property type="nucleotide sequence ID" value="NZ_CABJCF010000002.1"/>
</dbReference>
<accession>A0A412PG25</accession>
<comment type="caution">
    <text evidence="1">The sequence shown here is derived from an EMBL/GenBank/DDBJ whole genome shotgun (WGS) entry which is preliminary data.</text>
</comment>
<proteinExistence type="predicted"/>
<dbReference type="AlphaFoldDB" id="A0A412PG25"/>
<dbReference type="Proteomes" id="UP000284731">
    <property type="component" value="Unassembled WGS sequence"/>
</dbReference>
<organism evidence="1 2">
    <name type="scientific">Solobacterium moorei</name>
    <dbReference type="NCBI Taxonomy" id="102148"/>
    <lineage>
        <taxon>Bacteria</taxon>
        <taxon>Bacillati</taxon>
        <taxon>Bacillota</taxon>
        <taxon>Erysipelotrichia</taxon>
        <taxon>Erysipelotrichales</taxon>
        <taxon>Erysipelotrichaceae</taxon>
        <taxon>Solobacterium</taxon>
    </lineage>
</organism>
<gene>
    <name evidence="1" type="ORF">DWX20_06240</name>
</gene>
<name>A0A412PG25_9FIRM</name>
<evidence type="ECO:0000313" key="2">
    <source>
        <dbReference type="Proteomes" id="UP000284731"/>
    </source>
</evidence>
<evidence type="ECO:0000313" key="1">
    <source>
        <dbReference type="EMBL" id="RGT56404.1"/>
    </source>
</evidence>